<proteinExistence type="predicted"/>
<gene>
    <name evidence="1" type="primary">bamD_19</name>
    <name evidence="1" type="ORF">GALL_259900</name>
</gene>
<dbReference type="Pfam" id="PF13174">
    <property type="entry name" value="TPR_6"/>
    <property type="match status" value="1"/>
</dbReference>
<evidence type="ECO:0000313" key="1">
    <source>
        <dbReference type="EMBL" id="OIQ92071.1"/>
    </source>
</evidence>
<organism evidence="1">
    <name type="scientific">mine drainage metagenome</name>
    <dbReference type="NCBI Taxonomy" id="410659"/>
    <lineage>
        <taxon>unclassified sequences</taxon>
        <taxon>metagenomes</taxon>
        <taxon>ecological metagenomes</taxon>
    </lineage>
</organism>
<reference evidence="1" key="1">
    <citation type="submission" date="2016-10" db="EMBL/GenBank/DDBJ databases">
        <title>Sequence of Gallionella enrichment culture.</title>
        <authorList>
            <person name="Poehlein A."/>
            <person name="Muehling M."/>
            <person name="Daniel R."/>
        </authorList>
    </citation>
    <scope>NUCLEOTIDE SEQUENCE</scope>
</reference>
<protein>
    <submittedName>
        <fullName evidence="1">Outer membrane protein assembly factor BamD</fullName>
    </submittedName>
</protein>
<dbReference type="EMBL" id="MLJW01000241">
    <property type="protein sequence ID" value="OIQ92071.1"/>
    <property type="molecule type" value="Genomic_DNA"/>
</dbReference>
<dbReference type="PROSITE" id="PS50005">
    <property type="entry name" value="TPR"/>
    <property type="match status" value="1"/>
</dbReference>
<dbReference type="Gene3D" id="1.25.40.10">
    <property type="entry name" value="Tetratricopeptide repeat domain"/>
    <property type="match status" value="2"/>
</dbReference>
<dbReference type="SUPFAM" id="SSF48452">
    <property type="entry name" value="TPR-like"/>
    <property type="match status" value="1"/>
</dbReference>
<accession>A0A1J5RJA2</accession>
<sequence length="351" mass="39944">MPLSFVRALRALCLASFVVCFLAIGARADIVWSPSTGWRIEGGVLSGLSGREGRRALDYMNRARTQEEHGSYFFALHNYKQVVKKYPNSIYAPEATYHMAKIYLTRHQYIKAFQEFQTMVARYPNSSRFNEVIGEEYRIASALLDGARNRIWGWIPGFKNRQKGIEYFQVIVANAPYSDYAPLALMNIARGQEREHNTDEAIDALDRMINGYSDNLLAPDAYLQMAKLHASLVTGPAYDQAETKDALTYYQDFMILFPHDPNIAVAAKGLSDMKTTLSRSKIILGDFYFYYRDNFTAAKVFYNEAITNYPDSPIADLAKKRLAAVDAKMARLMPKPGAPMQPPRKKHFLFF</sequence>
<dbReference type="AlphaFoldDB" id="A0A1J5RJA2"/>
<dbReference type="InterPro" id="IPR019734">
    <property type="entry name" value="TPR_rpt"/>
</dbReference>
<dbReference type="InterPro" id="IPR011990">
    <property type="entry name" value="TPR-like_helical_dom_sf"/>
</dbReference>
<comment type="caution">
    <text evidence="1">The sequence shown here is derived from an EMBL/GenBank/DDBJ whole genome shotgun (WGS) entry which is preliminary data.</text>
</comment>
<name>A0A1J5RJA2_9ZZZZ</name>